<comment type="caution">
    <text evidence="2">The sequence shown here is derived from an EMBL/GenBank/DDBJ whole genome shotgun (WGS) entry which is preliminary data.</text>
</comment>
<feature type="region of interest" description="Disordered" evidence="1">
    <location>
        <begin position="349"/>
        <end position="372"/>
    </location>
</feature>
<evidence type="ECO:0000313" key="2">
    <source>
        <dbReference type="EMBL" id="KAK3352059.1"/>
    </source>
</evidence>
<dbReference type="AlphaFoldDB" id="A0AAE0MVS2"/>
<dbReference type="RefSeq" id="XP_062685354.1">
    <property type="nucleotide sequence ID" value="XM_062826487.1"/>
</dbReference>
<dbReference type="Proteomes" id="UP001278500">
    <property type="component" value="Unassembled WGS sequence"/>
</dbReference>
<evidence type="ECO:0000256" key="1">
    <source>
        <dbReference type="SAM" id="MobiDB-lite"/>
    </source>
</evidence>
<accession>A0AAE0MVS2</accession>
<protein>
    <submittedName>
        <fullName evidence="2">Uncharacterized protein</fullName>
    </submittedName>
</protein>
<reference evidence="2" key="1">
    <citation type="journal article" date="2023" name="Mol. Phylogenet. Evol.">
        <title>Genome-scale phylogeny and comparative genomics of the fungal order Sordariales.</title>
        <authorList>
            <person name="Hensen N."/>
            <person name="Bonometti L."/>
            <person name="Westerberg I."/>
            <person name="Brannstrom I.O."/>
            <person name="Guillou S."/>
            <person name="Cros-Aarteil S."/>
            <person name="Calhoun S."/>
            <person name="Haridas S."/>
            <person name="Kuo A."/>
            <person name="Mondo S."/>
            <person name="Pangilinan J."/>
            <person name="Riley R."/>
            <person name="LaButti K."/>
            <person name="Andreopoulos B."/>
            <person name="Lipzen A."/>
            <person name="Chen C."/>
            <person name="Yan M."/>
            <person name="Daum C."/>
            <person name="Ng V."/>
            <person name="Clum A."/>
            <person name="Steindorff A."/>
            <person name="Ohm R.A."/>
            <person name="Martin F."/>
            <person name="Silar P."/>
            <person name="Natvig D.O."/>
            <person name="Lalanne C."/>
            <person name="Gautier V."/>
            <person name="Ament-Velasquez S.L."/>
            <person name="Kruys A."/>
            <person name="Hutchinson M.I."/>
            <person name="Powell A.J."/>
            <person name="Barry K."/>
            <person name="Miller A.N."/>
            <person name="Grigoriev I.V."/>
            <person name="Debuchy R."/>
            <person name="Gladieux P."/>
            <person name="Hiltunen Thoren M."/>
            <person name="Johannesson H."/>
        </authorList>
    </citation>
    <scope>NUCLEOTIDE SEQUENCE</scope>
    <source>
        <strain evidence="2">CBS 560.94</strain>
    </source>
</reference>
<organism evidence="2 3">
    <name type="scientific">Neurospora tetraspora</name>
    <dbReference type="NCBI Taxonomy" id="94610"/>
    <lineage>
        <taxon>Eukaryota</taxon>
        <taxon>Fungi</taxon>
        <taxon>Dikarya</taxon>
        <taxon>Ascomycota</taxon>
        <taxon>Pezizomycotina</taxon>
        <taxon>Sordariomycetes</taxon>
        <taxon>Sordariomycetidae</taxon>
        <taxon>Sordariales</taxon>
        <taxon>Sordariaceae</taxon>
        <taxon>Neurospora</taxon>
    </lineage>
</organism>
<keyword evidence="3" id="KW-1185">Reference proteome</keyword>
<evidence type="ECO:0000313" key="3">
    <source>
        <dbReference type="Proteomes" id="UP001278500"/>
    </source>
</evidence>
<dbReference type="GeneID" id="87863641"/>
<sequence>MMLFSVPVAVSSTSIRYNDALDILNFLTTQSLLITMPTTPIANPNAAIATSDSSTTMSDSLAPITQLAATMPQIAGNSFGNRAGNPPSCPVDHPPMERMSNEILTKICDMAVTEEKRACGARALALTSKTMQPSARRAMYNSIVLGDYKKSILLLRSLLQFPHNRELVRHLEVRPPVKIPHPDGPEQPRFVDMSKVLDTIYRGERCNPQLPPALLDDLKEELDPFPTETEWSFGEYPQGGYNTVTRAIIFLCQNIQSFKVQIMGEWSGSSCYYTRTQPRFLLAWARRRHPAIAFNHLRILDLDVASIACFSRTPKFLGDKSMCACRVTCPPTVEDLTLRHEDASLSRNFLPPDHFNDSFDSEDYEDDDDDDDDQHSLLPNIASCLDGLLYFLMPCSASLRKLRLLGGFDHSGLMEPSRLFTAQAVCENNWNTILPHFQQLVHLEFSGYGNPCPPDDGHRNTWPDNVYRYGTDKTISCLGQLPKLRYLKLPLVDLFPLSPAAFPDTAKGLRELVREELPGELDPDDVLYDPYVPLFHCRAFKRTMIQSMKGLAGPLGTGKGTHHNVGEKLRQAAGGKEIPRNLEKVEVYYFVKDADKKKDPRERWAKSSQYVSLDRAEIEAHEARMAEEAGWFPTKVKTFTWTRGY</sequence>
<proteinExistence type="predicted"/>
<name>A0AAE0MVS2_9PEZI</name>
<feature type="compositionally biased region" description="Acidic residues" evidence="1">
    <location>
        <begin position="359"/>
        <end position="372"/>
    </location>
</feature>
<dbReference type="EMBL" id="JAUEPP010000002">
    <property type="protein sequence ID" value="KAK3352059.1"/>
    <property type="molecule type" value="Genomic_DNA"/>
</dbReference>
<reference evidence="2" key="2">
    <citation type="submission" date="2023-06" db="EMBL/GenBank/DDBJ databases">
        <authorList>
            <consortium name="Lawrence Berkeley National Laboratory"/>
            <person name="Haridas S."/>
            <person name="Hensen N."/>
            <person name="Bonometti L."/>
            <person name="Westerberg I."/>
            <person name="Brannstrom I.O."/>
            <person name="Guillou S."/>
            <person name="Cros-Aarteil S."/>
            <person name="Calhoun S."/>
            <person name="Kuo A."/>
            <person name="Mondo S."/>
            <person name="Pangilinan J."/>
            <person name="Riley R."/>
            <person name="Labutti K."/>
            <person name="Andreopoulos B."/>
            <person name="Lipzen A."/>
            <person name="Chen C."/>
            <person name="Yanf M."/>
            <person name="Daum C."/>
            <person name="Ng V."/>
            <person name="Clum A."/>
            <person name="Steindorff A."/>
            <person name="Ohm R."/>
            <person name="Martin F."/>
            <person name="Silar P."/>
            <person name="Natvig D."/>
            <person name="Lalanne C."/>
            <person name="Gautier V."/>
            <person name="Ament-Velasquez S.L."/>
            <person name="Kruys A."/>
            <person name="Hutchinson M.I."/>
            <person name="Powell A.J."/>
            <person name="Barry K."/>
            <person name="Miller A.N."/>
            <person name="Grigoriev I.V."/>
            <person name="Debuchy R."/>
            <person name="Gladieux P."/>
            <person name="Thoren M.H."/>
            <person name="Johannesson H."/>
        </authorList>
    </citation>
    <scope>NUCLEOTIDE SEQUENCE</scope>
    <source>
        <strain evidence="2">CBS 560.94</strain>
    </source>
</reference>
<gene>
    <name evidence="2" type="ORF">B0H65DRAFT_459853</name>
</gene>